<dbReference type="Proteomes" id="UP001302812">
    <property type="component" value="Unassembled WGS sequence"/>
</dbReference>
<keyword evidence="4" id="KW-1185">Reference proteome</keyword>
<evidence type="ECO:0000256" key="1">
    <source>
        <dbReference type="SAM" id="Phobius"/>
    </source>
</evidence>
<comment type="caution">
    <text evidence="3">The sequence shown here is derived from an EMBL/GenBank/DDBJ whole genome shotgun (WGS) entry which is preliminary data.</text>
</comment>
<dbReference type="EMBL" id="MU853348">
    <property type="protein sequence ID" value="KAK4110823.1"/>
    <property type="molecule type" value="Genomic_DNA"/>
</dbReference>
<proteinExistence type="predicted"/>
<dbReference type="GeneID" id="89939648"/>
<evidence type="ECO:0000313" key="3">
    <source>
        <dbReference type="EMBL" id="KAK4110823.1"/>
    </source>
</evidence>
<keyword evidence="1" id="KW-0812">Transmembrane</keyword>
<dbReference type="InterPro" id="IPR046529">
    <property type="entry name" value="DUF6594"/>
</dbReference>
<reference evidence="3" key="1">
    <citation type="journal article" date="2023" name="Mol. Phylogenet. Evol.">
        <title>Genome-scale phylogeny and comparative genomics of the fungal order Sordariales.</title>
        <authorList>
            <person name="Hensen N."/>
            <person name="Bonometti L."/>
            <person name="Westerberg I."/>
            <person name="Brannstrom I.O."/>
            <person name="Guillou S."/>
            <person name="Cros-Aarteil S."/>
            <person name="Calhoun S."/>
            <person name="Haridas S."/>
            <person name="Kuo A."/>
            <person name="Mondo S."/>
            <person name="Pangilinan J."/>
            <person name="Riley R."/>
            <person name="LaButti K."/>
            <person name="Andreopoulos B."/>
            <person name="Lipzen A."/>
            <person name="Chen C."/>
            <person name="Yan M."/>
            <person name="Daum C."/>
            <person name="Ng V."/>
            <person name="Clum A."/>
            <person name="Steindorff A."/>
            <person name="Ohm R.A."/>
            <person name="Martin F."/>
            <person name="Silar P."/>
            <person name="Natvig D.O."/>
            <person name="Lalanne C."/>
            <person name="Gautier V."/>
            <person name="Ament-Velasquez S.L."/>
            <person name="Kruys A."/>
            <person name="Hutchinson M.I."/>
            <person name="Powell A.J."/>
            <person name="Barry K."/>
            <person name="Miller A.N."/>
            <person name="Grigoriev I.V."/>
            <person name="Debuchy R."/>
            <person name="Gladieux P."/>
            <person name="Hiltunen Thoren M."/>
            <person name="Johannesson H."/>
        </authorList>
    </citation>
    <scope>NUCLEOTIDE SEQUENCE</scope>
    <source>
        <strain evidence="3">CBS 508.74</strain>
    </source>
</reference>
<dbReference type="AlphaFoldDB" id="A0AAN6QIW6"/>
<dbReference type="RefSeq" id="XP_064668393.1">
    <property type="nucleotide sequence ID" value="XM_064815523.1"/>
</dbReference>
<keyword evidence="1" id="KW-1133">Transmembrane helix</keyword>
<gene>
    <name evidence="3" type="ORF">N656DRAFT_781127</name>
</gene>
<sequence length="163" mass="18123">MRLTTYLHISLPVLLPHPRLRHPLYQSTTSSPLCPLSSEKSPQTSYEALYSPHQTPHSPKFEVRWRDVEHLNGEAPGKVSPFVDILARLLLAFLGGSLFVGPKLIMRLPEVNLIKSLCTVSASVLLFAAFLFMFFKAFNIETMIATATHAAVLAVSTRSSYTL</sequence>
<name>A0AAN6QIW6_9PEZI</name>
<reference evidence="3" key="2">
    <citation type="submission" date="2023-05" db="EMBL/GenBank/DDBJ databases">
        <authorList>
            <consortium name="Lawrence Berkeley National Laboratory"/>
            <person name="Steindorff A."/>
            <person name="Hensen N."/>
            <person name="Bonometti L."/>
            <person name="Westerberg I."/>
            <person name="Brannstrom I.O."/>
            <person name="Guillou S."/>
            <person name="Cros-Aarteil S."/>
            <person name="Calhoun S."/>
            <person name="Haridas S."/>
            <person name="Kuo A."/>
            <person name="Mondo S."/>
            <person name="Pangilinan J."/>
            <person name="Riley R."/>
            <person name="Labutti K."/>
            <person name="Andreopoulos B."/>
            <person name="Lipzen A."/>
            <person name="Chen C."/>
            <person name="Yanf M."/>
            <person name="Daum C."/>
            <person name="Ng V."/>
            <person name="Clum A."/>
            <person name="Ohm R."/>
            <person name="Martin F."/>
            <person name="Silar P."/>
            <person name="Natvig D."/>
            <person name="Lalanne C."/>
            <person name="Gautier V."/>
            <person name="Ament-Velasquez S.L."/>
            <person name="Kruys A."/>
            <person name="Hutchinson M.I."/>
            <person name="Powell A.J."/>
            <person name="Barry K."/>
            <person name="Miller A.N."/>
            <person name="Grigoriev I.V."/>
            <person name="Debuchy R."/>
            <person name="Gladieux P."/>
            <person name="Thoren M.H."/>
            <person name="Johannesson H."/>
        </authorList>
    </citation>
    <scope>NUCLEOTIDE SEQUENCE</scope>
    <source>
        <strain evidence="3">CBS 508.74</strain>
    </source>
</reference>
<feature type="domain" description="DUF6594" evidence="2">
    <location>
        <begin position="81"/>
        <end position="154"/>
    </location>
</feature>
<feature type="transmembrane region" description="Helical" evidence="1">
    <location>
        <begin position="117"/>
        <end position="135"/>
    </location>
</feature>
<keyword evidence="1" id="KW-0472">Membrane</keyword>
<evidence type="ECO:0000313" key="4">
    <source>
        <dbReference type="Proteomes" id="UP001302812"/>
    </source>
</evidence>
<protein>
    <recommendedName>
        <fullName evidence="2">DUF6594 domain-containing protein</fullName>
    </recommendedName>
</protein>
<dbReference type="Pfam" id="PF20237">
    <property type="entry name" value="DUF6594"/>
    <property type="match status" value="1"/>
</dbReference>
<evidence type="ECO:0000259" key="2">
    <source>
        <dbReference type="Pfam" id="PF20237"/>
    </source>
</evidence>
<organism evidence="3 4">
    <name type="scientific">Canariomyces notabilis</name>
    <dbReference type="NCBI Taxonomy" id="2074819"/>
    <lineage>
        <taxon>Eukaryota</taxon>
        <taxon>Fungi</taxon>
        <taxon>Dikarya</taxon>
        <taxon>Ascomycota</taxon>
        <taxon>Pezizomycotina</taxon>
        <taxon>Sordariomycetes</taxon>
        <taxon>Sordariomycetidae</taxon>
        <taxon>Sordariales</taxon>
        <taxon>Chaetomiaceae</taxon>
        <taxon>Canariomyces</taxon>
    </lineage>
</organism>
<accession>A0AAN6QIW6</accession>